<comment type="subcellular location">
    <subcellularLocation>
        <location evidence="1">Cell outer membrane</location>
    </subcellularLocation>
</comment>
<sequence length="480" mass="53012">MFIYRHRRIGTTCFFIAATTFFYSCAVTAQLQNQSDSAGVISTQHIIPQQELPSLSGPTPDNMPDRAPDVLDIKNAVQRAVQWHPDISEAIGVLFSQSEKVDVARAKYYPQISGGFNNGITNTYRDNGYSPSLVLSLSQMLYDFGKVDNAVREANAAVAQQQANVLVSIDTIAHDAAAALVQVQGYQQLVSIAQDQLQALNSIGDLARQRNDEGASSLSDVVQTRTRIEGARATLTQYQASLDRWRATLATYMGWKMINRVNNDFPGELANACQTTQVDDRLVPSVLAAWARANQAQAQVASADAQMLPTISLEPEVTHYLNDRYANSAALDRTQYSAWVRVQMPLYQGGALSASRNAAQHSLEAANAAVRTAQLDARQQLSEAQNESGSLQQTLQIQARQQALGEKTRSLYQDQYLQLGTRPLLDVLNAEQEIYQSRFTEQQTQSQLRSLQLDCLYSTGRIRSVFTLDSQAIQGVEIRP</sequence>
<evidence type="ECO:0000256" key="1">
    <source>
        <dbReference type="ARBA" id="ARBA00004442"/>
    </source>
</evidence>
<dbReference type="PANTHER" id="PTHR30026">
    <property type="entry name" value="OUTER MEMBRANE PROTEIN TOLC"/>
    <property type="match status" value="1"/>
</dbReference>
<dbReference type="Pfam" id="PF02321">
    <property type="entry name" value="OEP"/>
    <property type="match status" value="2"/>
</dbReference>
<comment type="caution">
    <text evidence="9">The sequence shown here is derived from an EMBL/GenBank/DDBJ whole genome shotgun (WGS) entry which is preliminary data.</text>
</comment>
<name>A0A443IBW1_9GAMM</name>
<dbReference type="GO" id="GO:1990281">
    <property type="term" value="C:efflux pump complex"/>
    <property type="evidence" value="ECO:0007669"/>
    <property type="project" value="TreeGrafter"/>
</dbReference>
<evidence type="ECO:0000313" key="10">
    <source>
        <dbReference type="Proteomes" id="UP000288794"/>
    </source>
</evidence>
<organism evidence="9 10">
    <name type="scientific">[Pantoea] beijingensis</name>
    <dbReference type="NCBI Taxonomy" id="1324864"/>
    <lineage>
        <taxon>Bacteria</taxon>
        <taxon>Pseudomonadati</taxon>
        <taxon>Pseudomonadota</taxon>
        <taxon>Gammaproteobacteria</taxon>
        <taxon>Enterobacterales</taxon>
        <taxon>Erwiniaceae</taxon>
        <taxon>Erwinia</taxon>
    </lineage>
</organism>
<gene>
    <name evidence="9" type="ORF">ED28_12325</name>
</gene>
<evidence type="ECO:0000256" key="3">
    <source>
        <dbReference type="ARBA" id="ARBA00022448"/>
    </source>
</evidence>
<dbReference type="EMBL" id="JMEE01000035">
    <property type="protein sequence ID" value="RWR01584.1"/>
    <property type="molecule type" value="Genomic_DNA"/>
</dbReference>
<dbReference type="InterPro" id="IPR051906">
    <property type="entry name" value="TolC-like"/>
</dbReference>
<keyword evidence="4" id="KW-1134">Transmembrane beta strand</keyword>
<keyword evidence="10" id="KW-1185">Reference proteome</keyword>
<comment type="similarity">
    <text evidence="2">Belongs to the outer membrane factor (OMF) (TC 1.B.17) family.</text>
</comment>
<dbReference type="GO" id="GO:0015288">
    <property type="term" value="F:porin activity"/>
    <property type="evidence" value="ECO:0007669"/>
    <property type="project" value="TreeGrafter"/>
</dbReference>
<evidence type="ECO:0008006" key="11">
    <source>
        <dbReference type="Google" id="ProtNLM"/>
    </source>
</evidence>
<proteinExistence type="inferred from homology"/>
<evidence type="ECO:0000256" key="6">
    <source>
        <dbReference type="ARBA" id="ARBA00023136"/>
    </source>
</evidence>
<evidence type="ECO:0000256" key="2">
    <source>
        <dbReference type="ARBA" id="ARBA00007613"/>
    </source>
</evidence>
<keyword evidence="8" id="KW-0732">Signal</keyword>
<dbReference type="SUPFAM" id="SSF56954">
    <property type="entry name" value="Outer membrane efflux proteins (OEP)"/>
    <property type="match status" value="1"/>
</dbReference>
<keyword evidence="3" id="KW-0813">Transport</keyword>
<reference evidence="9 10" key="1">
    <citation type="submission" date="2014-04" db="EMBL/GenBank/DDBJ databases">
        <title>Draft genome sequence of Pantoea beijingensis strain LMG 27579, an emerging pathogen to Pleurotus eryngii with potential industrial application.</title>
        <authorList>
            <person name="Xu F."/>
            <person name="Liu Y."/>
            <person name="Wang S."/>
            <person name="Yin Y."/>
            <person name="Ma Y."/>
            <person name="Zhao S."/>
            <person name="Rong C."/>
        </authorList>
    </citation>
    <scope>NUCLEOTIDE SEQUENCE [LARGE SCALE GENOMIC DNA]</scope>
    <source>
        <strain evidence="9 10">LMG 27579</strain>
    </source>
</reference>
<dbReference type="PROSITE" id="PS51257">
    <property type="entry name" value="PROKAR_LIPOPROTEIN"/>
    <property type="match status" value="1"/>
</dbReference>
<dbReference type="AlphaFoldDB" id="A0A443IBW1"/>
<evidence type="ECO:0000256" key="8">
    <source>
        <dbReference type="SAM" id="SignalP"/>
    </source>
</evidence>
<feature type="chain" id="PRO_5019177018" description="Type I secretion protein TolC" evidence="8">
    <location>
        <begin position="30"/>
        <end position="480"/>
    </location>
</feature>
<dbReference type="InterPro" id="IPR003423">
    <property type="entry name" value="OMP_efflux"/>
</dbReference>
<feature type="signal peptide" evidence="8">
    <location>
        <begin position="1"/>
        <end position="29"/>
    </location>
</feature>
<dbReference type="RefSeq" id="WP_128178360.1">
    <property type="nucleotide sequence ID" value="NZ_CP071409.1"/>
</dbReference>
<dbReference type="GO" id="GO:0009279">
    <property type="term" value="C:cell outer membrane"/>
    <property type="evidence" value="ECO:0007669"/>
    <property type="project" value="UniProtKB-SubCell"/>
</dbReference>
<protein>
    <recommendedName>
        <fullName evidence="11">Type I secretion protein TolC</fullName>
    </recommendedName>
</protein>
<keyword evidence="7" id="KW-0998">Cell outer membrane</keyword>
<dbReference type="PANTHER" id="PTHR30026:SF22">
    <property type="entry name" value="OUTER MEMBRANE EFFLUX PROTEIN"/>
    <property type="match status" value="1"/>
</dbReference>
<evidence type="ECO:0000256" key="4">
    <source>
        <dbReference type="ARBA" id="ARBA00022452"/>
    </source>
</evidence>
<dbReference type="NCBIfam" id="TIGR01844">
    <property type="entry name" value="type_I_sec_TolC"/>
    <property type="match status" value="1"/>
</dbReference>
<evidence type="ECO:0000256" key="5">
    <source>
        <dbReference type="ARBA" id="ARBA00022692"/>
    </source>
</evidence>
<keyword evidence="6" id="KW-0472">Membrane</keyword>
<keyword evidence="5" id="KW-0812">Transmembrane</keyword>
<evidence type="ECO:0000313" key="9">
    <source>
        <dbReference type="EMBL" id="RWR01584.1"/>
    </source>
</evidence>
<accession>A0A443IBW1</accession>
<evidence type="ECO:0000256" key="7">
    <source>
        <dbReference type="ARBA" id="ARBA00023237"/>
    </source>
</evidence>
<dbReference type="InterPro" id="IPR010130">
    <property type="entry name" value="T1SS_OMP_TolC"/>
</dbReference>
<dbReference type="Proteomes" id="UP000288794">
    <property type="component" value="Unassembled WGS sequence"/>
</dbReference>
<dbReference type="Gene3D" id="1.20.1600.10">
    <property type="entry name" value="Outer membrane efflux proteins (OEP)"/>
    <property type="match status" value="1"/>
</dbReference>
<dbReference type="GO" id="GO:0015562">
    <property type="term" value="F:efflux transmembrane transporter activity"/>
    <property type="evidence" value="ECO:0007669"/>
    <property type="project" value="InterPro"/>
</dbReference>